<dbReference type="RefSeq" id="WP_132294753.1">
    <property type="nucleotide sequence ID" value="NZ_SKBM01000028.1"/>
</dbReference>
<evidence type="ECO:0000259" key="1">
    <source>
        <dbReference type="Pfam" id="PF09722"/>
    </source>
</evidence>
<dbReference type="Proteomes" id="UP000295023">
    <property type="component" value="Unassembled WGS sequence"/>
</dbReference>
<dbReference type="EMBL" id="SKBM01000028">
    <property type="protein sequence ID" value="TCZ55242.1"/>
    <property type="molecule type" value="Genomic_DNA"/>
</dbReference>
<keyword evidence="3" id="KW-1185">Reference proteome</keyword>
<protein>
    <submittedName>
        <fullName evidence="2">DUF2384 domain-containing protein</fullName>
    </submittedName>
</protein>
<accession>A0A4V2WJN6</accession>
<feature type="domain" description="Antitoxin Xre/MbcA/ParS-like toxin-binding" evidence="1">
    <location>
        <begin position="76"/>
        <end position="120"/>
    </location>
</feature>
<gene>
    <name evidence="2" type="ORF">EXY23_21910</name>
</gene>
<dbReference type="AlphaFoldDB" id="A0A4V2WJN6"/>
<reference evidence="2 3" key="1">
    <citation type="submission" date="2019-03" db="EMBL/GenBank/DDBJ databases">
        <title>Paracraurococcus aquatilis NE82 genome sequence.</title>
        <authorList>
            <person name="Zhao Y."/>
            <person name="Du Z."/>
        </authorList>
    </citation>
    <scope>NUCLEOTIDE SEQUENCE [LARGE SCALE GENOMIC DNA]</scope>
    <source>
        <strain evidence="2 3">NE82</strain>
    </source>
</reference>
<comment type="caution">
    <text evidence="2">The sequence shown here is derived from an EMBL/GenBank/DDBJ whole genome shotgun (WGS) entry which is preliminary data.</text>
</comment>
<proteinExistence type="predicted"/>
<dbReference type="InterPro" id="IPR024467">
    <property type="entry name" value="Xre/MbcA/ParS-like_toxin-bd"/>
</dbReference>
<name>A0A4V2WJN6_9PROT</name>
<sequence length="123" mass="13352">MASAALDLLSEVFAEDGAIHPDRLSDRLRVTRLQLAAAIGLSKDAVTKTSRLHAPKTQARLRDVIEILNRVRGWAGSDEAAFAWYRSSPLPSFGDLTAEDLVKQGRAEAVKRYISRIAAGGHA</sequence>
<organism evidence="2 3">
    <name type="scientific">Roseicella aquatilis</name>
    <dbReference type="NCBI Taxonomy" id="2527868"/>
    <lineage>
        <taxon>Bacteria</taxon>
        <taxon>Pseudomonadati</taxon>
        <taxon>Pseudomonadota</taxon>
        <taxon>Alphaproteobacteria</taxon>
        <taxon>Acetobacterales</taxon>
        <taxon>Roseomonadaceae</taxon>
        <taxon>Roseicella</taxon>
    </lineage>
</organism>
<dbReference type="OrthoDB" id="582619at2"/>
<evidence type="ECO:0000313" key="2">
    <source>
        <dbReference type="EMBL" id="TCZ55242.1"/>
    </source>
</evidence>
<dbReference type="Pfam" id="PF09722">
    <property type="entry name" value="Xre_MbcA_ParS_C"/>
    <property type="match status" value="1"/>
</dbReference>
<evidence type="ECO:0000313" key="3">
    <source>
        <dbReference type="Proteomes" id="UP000295023"/>
    </source>
</evidence>